<dbReference type="RefSeq" id="WP_237359806.1">
    <property type="nucleotide sequence ID" value="NZ_CAKLDM010000001.1"/>
</dbReference>
<dbReference type="Proteomes" id="UP000838748">
    <property type="component" value="Unassembled WGS sequence"/>
</dbReference>
<dbReference type="EMBL" id="CAKLDM010000001">
    <property type="protein sequence ID" value="CAH0536389.1"/>
    <property type="molecule type" value="Genomic_DNA"/>
</dbReference>
<protein>
    <submittedName>
        <fullName evidence="1">Uncharacterized protein</fullName>
    </submittedName>
</protein>
<gene>
    <name evidence="1" type="ORF">VMF7928_00398</name>
</gene>
<name>A0ABM8ZZN0_9VIBR</name>
<evidence type="ECO:0000313" key="2">
    <source>
        <dbReference type="Proteomes" id="UP000838748"/>
    </source>
</evidence>
<proteinExistence type="predicted"/>
<accession>A0ABM8ZZN0</accession>
<organism evidence="1 2">
    <name type="scientific">Vibrio marisflavi CECT 7928</name>
    <dbReference type="NCBI Taxonomy" id="634439"/>
    <lineage>
        <taxon>Bacteria</taxon>
        <taxon>Pseudomonadati</taxon>
        <taxon>Pseudomonadota</taxon>
        <taxon>Gammaproteobacteria</taxon>
        <taxon>Vibrionales</taxon>
        <taxon>Vibrionaceae</taxon>
        <taxon>Vibrio</taxon>
    </lineage>
</organism>
<reference evidence="1" key="1">
    <citation type="submission" date="2021-11" db="EMBL/GenBank/DDBJ databases">
        <authorList>
            <person name="Rodrigo-Torres L."/>
            <person name="Arahal R. D."/>
            <person name="Lucena T."/>
        </authorList>
    </citation>
    <scope>NUCLEOTIDE SEQUENCE</scope>
    <source>
        <strain evidence="1">CECT 7928</strain>
    </source>
</reference>
<evidence type="ECO:0000313" key="1">
    <source>
        <dbReference type="EMBL" id="CAH0536389.1"/>
    </source>
</evidence>
<keyword evidence="2" id="KW-1185">Reference proteome</keyword>
<sequence length="155" mass="18017">MSFTSEINQKLNLHDTYISIRINNEKANVSELVTNVPNDFRETYYHQQYNRIDDTFEQTEKRCGKLCFPNTQNSDYQSQFLPILESHSLYNLASFSIGDNLKLTCVITLTNTVENSLDKFLSMRDDVIEWCKVIADDYCKLANSSDFDFSQVPIK</sequence>
<comment type="caution">
    <text evidence="1">The sequence shown here is derived from an EMBL/GenBank/DDBJ whole genome shotgun (WGS) entry which is preliminary data.</text>
</comment>